<protein>
    <submittedName>
        <fullName evidence="3">Uncharacterized protein</fullName>
    </submittedName>
</protein>
<organism evidence="2 3">
    <name type="scientific">Romanomermis culicivorax</name>
    <name type="common">Nematode worm</name>
    <dbReference type="NCBI Taxonomy" id="13658"/>
    <lineage>
        <taxon>Eukaryota</taxon>
        <taxon>Metazoa</taxon>
        <taxon>Ecdysozoa</taxon>
        <taxon>Nematoda</taxon>
        <taxon>Enoplea</taxon>
        <taxon>Dorylaimia</taxon>
        <taxon>Mermithida</taxon>
        <taxon>Mermithoidea</taxon>
        <taxon>Mermithidae</taxon>
        <taxon>Romanomermis</taxon>
    </lineage>
</organism>
<dbReference type="WBParaSite" id="nRc.2.0.1.t44795-RA">
    <property type="protein sequence ID" value="nRc.2.0.1.t44795-RA"/>
    <property type="gene ID" value="nRc.2.0.1.g44795"/>
</dbReference>
<dbReference type="AlphaFoldDB" id="A0A915L4U2"/>
<evidence type="ECO:0000313" key="2">
    <source>
        <dbReference type="Proteomes" id="UP000887565"/>
    </source>
</evidence>
<evidence type="ECO:0000313" key="3">
    <source>
        <dbReference type="WBParaSite" id="nRc.2.0.1.t44795-RA"/>
    </source>
</evidence>
<accession>A0A915L4U2</accession>
<sequence>MPPKRPVRTNDRGSNGHLAKLSPKQPIYSKKRTILCIGLLYFAEVLNFLLDYRSTGENNGEITVDGVPGRSGHFNERFVVTMFQSQMQGAGWVDTEIDQGVVGAECGKQKTQGKRTIMLRLKVVQRQFAYYPAEKILSNKKHKRKAESKKLDRTGETSDAFITPTIEDSVSIGVSKVDLSADVSSNNSSGNKVEPPMCILDVSEEASNKLSVLRLNKSECDNSVEASAIISSLVVWLVLDVFNPGFLVVGKATTTETATTAKKATLENCSTTREHISEDSRQALFL</sequence>
<dbReference type="Proteomes" id="UP000887565">
    <property type="component" value="Unplaced"/>
</dbReference>
<evidence type="ECO:0000256" key="1">
    <source>
        <dbReference type="SAM" id="MobiDB-lite"/>
    </source>
</evidence>
<keyword evidence="2" id="KW-1185">Reference proteome</keyword>
<name>A0A915L4U2_ROMCU</name>
<feature type="region of interest" description="Disordered" evidence="1">
    <location>
        <begin position="1"/>
        <end position="20"/>
    </location>
</feature>
<reference evidence="3" key="1">
    <citation type="submission" date="2022-11" db="UniProtKB">
        <authorList>
            <consortium name="WormBaseParasite"/>
        </authorList>
    </citation>
    <scope>IDENTIFICATION</scope>
</reference>
<proteinExistence type="predicted"/>